<evidence type="ECO:0000256" key="1">
    <source>
        <dbReference type="ARBA" id="ARBA00004613"/>
    </source>
</evidence>
<proteinExistence type="inferred from homology"/>
<evidence type="ECO:0000313" key="8">
    <source>
        <dbReference type="Proteomes" id="UP000192769"/>
    </source>
</evidence>
<comment type="subcellular location">
    <subcellularLocation>
        <location evidence="1">Secreted</location>
    </subcellularLocation>
</comment>
<dbReference type="InterPro" id="IPR000026">
    <property type="entry name" value="N1-like"/>
</dbReference>
<dbReference type="OrthoDB" id="5326845at2"/>
<keyword evidence="6" id="KW-0378">Hydrolase</keyword>
<evidence type="ECO:0000313" key="7">
    <source>
        <dbReference type="EMBL" id="OQP35129.1"/>
    </source>
</evidence>
<dbReference type="RefSeq" id="WP_081137482.1">
    <property type="nucleotide sequence ID" value="NZ_MWUE01000008.1"/>
</dbReference>
<organism evidence="7 8">
    <name type="scientific">Pantoea latae</name>
    <dbReference type="NCBI Taxonomy" id="1964541"/>
    <lineage>
        <taxon>Bacteria</taxon>
        <taxon>Pseudomonadati</taxon>
        <taxon>Pseudomonadota</taxon>
        <taxon>Gammaproteobacteria</taxon>
        <taxon>Enterobacterales</taxon>
        <taxon>Erwiniaceae</taxon>
        <taxon>Pantoea</taxon>
    </lineage>
</organism>
<comment type="caution">
    <text evidence="7">The sequence shown here is derived from an EMBL/GenBank/DDBJ whole genome shotgun (WGS) entry which is preliminary data.</text>
</comment>
<dbReference type="Proteomes" id="UP000192769">
    <property type="component" value="Unassembled WGS sequence"/>
</dbReference>
<dbReference type="InterPro" id="IPR016191">
    <property type="entry name" value="Ribonuclease/ribotoxin"/>
</dbReference>
<comment type="similarity">
    <text evidence="2">Belongs to the ribonuclease N1/T1 family.</text>
</comment>
<dbReference type="GO" id="GO:0016787">
    <property type="term" value="F:hydrolase activity"/>
    <property type="evidence" value="ECO:0007669"/>
    <property type="project" value="UniProtKB-KW"/>
</dbReference>
<dbReference type="SUPFAM" id="SSF53933">
    <property type="entry name" value="Microbial ribonucleases"/>
    <property type="match status" value="1"/>
</dbReference>
<keyword evidence="8" id="KW-1185">Reference proteome</keyword>
<dbReference type="AlphaFoldDB" id="A0A1V9DMQ5"/>
<dbReference type="Pfam" id="PF00545">
    <property type="entry name" value="Ribonuclease"/>
    <property type="match status" value="1"/>
</dbReference>
<keyword evidence="5" id="KW-0540">Nuclease</keyword>
<dbReference type="EMBL" id="MWUE01000008">
    <property type="protein sequence ID" value="OQP35129.1"/>
    <property type="molecule type" value="Genomic_DNA"/>
</dbReference>
<gene>
    <name evidence="7" type="ORF">B2J69_06340</name>
</gene>
<reference evidence="7 8" key="1">
    <citation type="submission" date="2017-02" db="EMBL/GenBank/DDBJ databases">
        <title>Whole genome shotgun sequence of Pantoea agglomerans strain AS1 isolated from a cycad, Zamia floridana in Central Florida, USA.</title>
        <authorList>
            <person name="Lata P."/>
            <person name="Govindarajan S."/>
            <person name="Qi F."/>
            <person name="Li J.-L."/>
            <person name="Maurya S.K."/>
            <person name="Sahoo M.K."/>
        </authorList>
    </citation>
    <scope>NUCLEOTIDE SEQUENCE [LARGE SCALE GENOMIC DNA]</scope>
    <source>
        <strain evidence="7 8">AS1</strain>
    </source>
</reference>
<evidence type="ECO:0000256" key="4">
    <source>
        <dbReference type="ARBA" id="ARBA00022525"/>
    </source>
</evidence>
<sequence>MSKKLWIALIIVLAAAWAGLKPHLNALPSSDARDISSLTDARTVARYLLQHQQLPDYYISKNDARRLGWDPARGNLCDALPGKAIGGDRFGNREKRLPQRSGRLWYEADVNYRCGHREADRLVYSSDGLVYITTDHYRSFKQVP</sequence>
<evidence type="ECO:0000256" key="6">
    <source>
        <dbReference type="ARBA" id="ARBA00022801"/>
    </source>
</evidence>
<keyword evidence="4" id="KW-0964">Secreted</keyword>
<accession>A0A1V9DMQ5</accession>
<dbReference type="InterPro" id="IPR001887">
    <property type="entry name" value="Barnase"/>
</dbReference>
<evidence type="ECO:0000256" key="2">
    <source>
        <dbReference type="ARBA" id="ARBA00009006"/>
    </source>
</evidence>
<evidence type="ECO:0000256" key="5">
    <source>
        <dbReference type="ARBA" id="ARBA00022722"/>
    </source>
</evidence>
<evidence type="ECO:0000256" key="3">
    <source>
        <dbReference type="ARBA" id="ARBA00022214"/>
    </source>
</evidence>
<protein>
    <recommendedName>
        <fullName evidence="3">Ribonuclease</fullName>
    </recommendedName>
</protein>
<dbReference type="PRINTS" id="PR00117">
    <property type="entry name" value="BARNASE"/>
</dbReference>
<dbReference type="GO" id="GO:0005576">
    <property type="term" value="C:extracellular region"/>
    <property type="evidence" value="ECO:0007669"/>
    <property type="project" value="UniProtKB-SubCell"/>
</dbReference>
<name>A0A1V9DMQ5_9GAMM</name>
<dbReference type="GO" id="GO:0003723">
    <property type="term" value="F:RNA binding"/>
    <property type="evidence" value="ECO:0007669"/>
    <property type="project" value="InterPro"/>
</dbReference>
<dbReference type="Gene3D" id="3.10.450.30">
    <property type="entry name" value="Microbial ribonucleases"/>
    <property type="match status" value="1"/>
</dbReference>
<dbReference type="GO" id="GO:0004521">
    <property type="term" value="F:RNA endonuclease activity"/>
    <property type="evidence" value="ECO:0007669"/>
    <property type="project" value="InterPro"/>
</dbReference>